<dbReference type="AlphaFoldDB" id="A0AB34L1D5"/>
<comment type="caution">
    <text evidence="1">The sequence shown here is derived from an EMBL/GenBank/DDBJ whole genome shotgun (WGS) entry which is preliminary data.</text>
</comment>
<organism evidence="1 2">
    <name type="scientific">Cladosporium halotolerans</name>
    <dbReference type="NCBI Taxonomy" id="1052096"/>
    <lineage>
        <taxon>Eukaryota</taxon>
        <taxon>Fungi</taxon>
        <taxon>Dikarya</taxon>
        <taxon>Ascomycota</taxon>
        <taxon>Pezizomycotina</taxon>
        <taxon>Dothideomycetes</taxon>
        <taxon>Dothideomycetidae</taxon>
        <taxon>Cladosporiales</taxon>
        <taxon>Cladosporiaceae</taxon>
        <taxon>Cladosporium</taxon>
    </lineage>
</organism>
<gene>
    <name evidence="1" type="ORF">WHR41_02234</name>
</gene>
<evidence type="ECO:0008006" key="3">
    <source>
        <dbReference type="Google" id="ProtNLM"/>
    </source>
</evidence>
<reference evidence="1 2" key="1">
    <citation type="journal article" date="2020" name="Microbiol. Resour. Announc.">
        <title>Draft Genome Sequence of a Cladosporium Species Isolated from the Mesophotic Ascidian Didemnum maculosum.</title>
        <authorList>
            <person name="Gioti A."/>
            <person name="Siaperas R."/>
            <person name="Nikolaivits E."/>
            <person name="Le Goff G."/>
            <person name="Ouazzani J."/>
            <person name="Kotoulas G."/>
            <person name="Topakas E."/>
        </authorList>
    </citation>
    <scope>NUCLEOTIDE SEQUENCE [LARGE SCALE GENOMIC DNA]</scope>
    <source>
        <strain evidence="1 2">TM138-S3</strain>
    </source>
</reference>
<protein>
    <recommendedName>
        <fullName evidence="3">TPR domain protein</fullName>
    </recommendedName>
</protein>
<evidence type="ECO:0000313" key="2">
    <source>
        <dbReference type="Proteomes" id="UP000803884"/>
    </source>
</evidence>
<dbReference type="SUPFAM" id="SSF48452">
    <property type="entry name" value="TPR-like"/>
    <property type="match status" value="1"/>
</dbReference>
<proteinExistence type="predicted"/>
<sequence>MADTADDDYFDLGSFHRAITTDNPTAQLWFDRGMVWSYGFNRPEALSCFERVIAADAKSAMGYWGVAYSAGAYYNKPWELHDKEDLKHSTARAYEASRQAIAHSDAAGPVEQALVRALATRYPRPDPSDDMKSWDLEYSKSMRNVYEAFANDLDVAVLYAESLMNLTPWKLWDPYTGEPAPGSHGQEVKKVLDRAFTLDGAWDHPGLLHLYIHMIEMTREPELGLKAADRLRFLVPEAGHLTHMPSHLDVLVGDYRNAIDANARAIVGDDKYLDKVGALNMYTLYRVHDMHSLIYAAMLCGKSQVALEYTARLEDSLPEDLLRIKSPPMADWLEAFIGVRAHVLIRFGRWEDILSLPMPKDAELYCVTVATLHYARGVAYAATGRVAEAEHEQSLFAQAQARVPENRYDYPNNCADELKVAQAMLAGEIEYRRGNYDLAFEHLRKSIEHDDNLLYSEPWGWMQPTRHAYAALLLEQGRVEEAADAYADDLGIGSTLLPRGHCHPNNIWALAGLYECLMKLGRLKEAKMLELPLKQARAIADVDVEVSCFCRTEQTGSPIRKQNVDDKACCVS</sequence>
<dbReference type="Gene3D" id="1.25.40.10">
    <property type="entry name" value="Tetratricopeptide repeat domain"/>
    <property type="match status" value="1"/>
</dbReference>
<dbReference type="PANTHER" id="PTHR45588">
    <property type="entry name" value="TPR DOMAIN-CONTAINING PROTEIN"/>
    <property type="match status" value="1"/>
</dbReference>
<evidence type="ECO:0000313" key="1">
    <source>
        <dbReference type="EMBL" id="KAL1589204.1"/>
    </source>
</evidence>
<dbReference type="Proteomes" id="UP000803884">
    <property type="component" value="Unassembled WGS sequence"/>
</dbReference>
<dbReference type="GeneID" id="96003678"/>
<dbReference type="PANTHER" id="PTHR45588:SF1">
    <property type="entry name" value="WW DOMAIN-CONTAINING PROTEIN"/>
    <property type="match status" value="1"/>
</dbReference>
<dbReference type="SMART" id="SM00028">
    <property type="entry name" value="TPR"/>
    <property type="match status" value="3"/>
</dbReference>
<dbReference type="RefSeq" id="XP_069232309.1">
    <property type="nucleotide sequence ID" value="XM_069370840.1"/>
</dbReference>
<keyword evidence="2" id="KW-1185">Reference proteome</keyword>
<accession>A0AB34L1D5</accession>
<dbReference type="EMBL" id="JAAQHG020000005">
    <property type="protein sequence ID" value="KAL1589204.1"/>
    <property type="molecule type" value="Genomic_DNA"/>
</dbReference>
<dbReference type="InterPro" id="IPR011990">
    <property type="entry name" value="TPR-like_helical_dom_sf"/>
</dbReference>
<dbReference type="InterPro" id="IPR019734">
    <property type="entry name" value="TPR_rpt"/>
</dbReference>
<name>A0AB34L1D5_9PEZI</name>